<dbReference type="Proteomes" id="UP000381378">
    <property type="component" value="Unassembled WGS sequence"/>
</dbReference>
<dbReference type="OrthoDB" id="8437309at2"/>
<dbReference type="EMBL" id="CABVJF010000029">
    <property type="protein sequence ID" value="VVQ23678.1"/>
    <property type="molecule type" value="Genomic_DNA"/>
</dbReference>
<gene>
    <name evidence="1" type="ORF">PS928_05584</name>
</gene>
<dbReference type="PROSITE" id="PS51257">
    <property type="entry name" value="PROKAR_LIPOPROTEIN"/>
    <property type="match status" value="1"/>
</dbReference>
<accession>A0A5E7VLQ6</accession>
<proteinExistence type="predicted"/>
<sequence>MKNPIRAVHVATIVIVPLLASLSGCLSRKLEAGDQYACDYMKATDPLTGDLFDPETMIRPSPKPIIKRVEFTDDGEVVDRCQWSDALFEVKGLPSNEQRKPKLVVLYIHGWKHDGAPKDEDLSQFTQLILELDRVESARKTRRDVVGIFVSWPGKALNVPVLDNLSFWSRKGGADRVSAAGNVTKFISSVSNVSRQRGSEEDFIVGIGHSFGGRILYSSVSPVLLHAMAMSHPGERFGTYGEFRGNVDLTVLLNPAFEASRYTAIDASRRFQEKFSDDQRPLLLSVSTENDSATKLAFPLGQIIGTRWRERERTTLGNYEPYRTHHLSHADNLPSSSGIWYDSFCESGLCLVRDDPIKGYPFLVAKTDASVLDGHNGIWSPSFRKWLADFIEITSDKRMIGNRPEKSTNRSLR</sequence>
<name>A0A5E7VLQ6_PSEFL</name>
<dbReference type="RefSeq" id="WP_150787824.1">
    <property type="nucleotide sequence ID" value="NZ_CABVJF010000029.1"/>
</dbReference>
<evidence type="ECO:0008006" key="3">
    <source>
        <dbReference type="Google" id="ProtNLM"/>
    </source>
</evidence>
<protein>
    <recommendedName>
        <fullName evidence="3">Alpha/beta hydrolase</fullName>
    </recommendedName>
</protein>
<evidence type="ECO:0000313" key="2">
    <source>
        <dbReference type="Proteomes" id="UP000381378"/>
    </source>
</evidence>
<reference evidence="1 2" key="1">
    <citation type="submission" date="2019-09" db="EMBL/GenBank/DDBJ databases">
        <authorList>
            <person name="Chandra G."/>
            <person name="Truman W A."/>
        </authorList>
    </citation>
    <scope>NUCLEOTIDE SEQUENCE [LARGE SCALE GENOMIC DNA]</scope>
    <source>
        <strain evidence="1">PS928</strain>
    </source>
</reference>
<evidence type="ECO:0000313" key="1">
    <source>
        <dbReference type="EMBL" id="VVQ23678.1"/>
    </source>
</evidence>
<dbReference type="AlphaFoldDB" id="A0A5E7VLQ6"/>
<organism evidence="1 2">
    <name type="scientific">Pseudomonas fluorescens</name>
    <dbReference type="NCBI Taxonomy" id="294"/>
    <lineage>
        <taxon>Bacteria</taxon>
        <taxon>Pseudomonadati</taxon>
        <taxon>Pseudomonadota</taxon>
        <taxon>Gammaproteobacteria</taxon>
        <taxon>Pseudomonadales</taxon>
        <taxon>Pseudomonadaceae</taxon>
        <taxon>Pseudomonas</taxon>
    </lineage>
</organism>